<dbReference type="InterPro" id="IPR001841">
    <property type="entry name" value="Znf_RING"/>
</dbReference>
<keyword evidence="6 7" id="KW-0862">Zinc</keyword>
<keyword evidence="8" id="KW-0508">mRNA splicing</keyword>
<dbReference type="CDD" id="cd16539">
    <property type="entry name" value="RING-HC_RNF113A_B"/>
    <property type="match status" value="1"/>
</dbReference>
<keyword evidence="8" id="KW-0238">DNA-binding</keyword>
<dbReference type="Pfam" id="PF13920">
    <property type="entry name" value="zf-C3HC4_3"/>
    <property type="match status" value="1"/>
</dbReference>
<dbReference type="GO" id="GO:0003677">
    <property type="term" value="F:DNA binding"/>
    <property type="evidence" value="ECO:0007669"/>
    <property type="project" value="UniProtKB-UniRule"/>
</dbReference>
<dbReference type="Gene3D" id="4.10.1000.10">
    <property type="entry name" value="Zinc finger, CCCH-type"/>
    <property type="match status" value="1"/>
</dbReference>
<feature type="domain" description="RING-type" evidence="10">
    <location>
        <begin position="209"/>
        <end position="246"/>
    </location>
</feature>
<feature type="compositionally biased region" description="Basic and acidic residues" evidence="9">
    <location>
        <begin position="64"/>
        <end position="85"/>
    </location>
</feature>
<dbReference type="GO" id="GO:0034247">
    <property type="term" value="P:snoRNA splicing"/>
    <property type="evidence" value="ECO:0007669"/>
    <property type="project" value="TreeGrafter"/>
</dbReference>
<dbReference type="PROSITE" id="PS50089">
    <property type="entry name" value="ZF_RING_2"/>
    <property type="match status" value="1"/>
</dbReference>
<dbReference type="InterPro" id="IPR000571">
    <property type="entry name" value="Znf_CCCH"/>
</dbReference>
<dbReference type="GO" id="GO:0006397">
    <property type="term" value="P:mRNA processing"/>
    <property type="evidence" value="ECO:0007669"/>
    <property type="project" value="UniProtKB-KW"/>
</dbReference>
<evidence type="ECO:0000256" key="2">
    <source>
        <dbReference type="ARBA" id="ARBA00009161"/>
    </source>
</evidence>
<name>A0A060T0P6_BLAAD</name>
<dbReference type="PhylomeDB" id="A0A060T0P6"/>
<dbReference type="GO" id="GO:0005684">
    <property type="term" value="C:U2-type spliceosomal complex"/>
    <property type="evidence" value="ECO:0007669"/>
    <property type="project" value="TreeGrafter"/>
</dbReference>
<keyword evidence="8" id="KW-0539">Nucleus</keyword>
<evidence type="ECO:0000256" key="1">
    <source>
        <dbReference type="ARBA" id="ARBA00003777"/>
    </source>
</evidence>
<sequence length="284" mass="32248">MFKKRTVAKGAKKRAESDSEDEAVVKRPRNSATERTDQSSAKTRADNEVIYESARSSKLLHTNDATKEDTLEVEEKKEQERRKQELAQFEQQPSTDSEGATLYKGRQHVKYTLGTNGPAFGPKRSTNVRTSTVIDYQPDVCKDYKQTGFCGYGDSCKFLHAREDYAAGWKLDREWELKQTGQKDAKDAKAEKGEGADNKDKLKNIPFKCVICKDDYEDPVVTPCGHYFCEQCFISEYKKRPGCYICGKDTNGVVRTAKDLKKLLHNRDQRLLESASETPKTLTD</sequence>
<dbReference type="PANTHER" id="PTHR12930:SF0">
    <property type="entry name" value="RING FINGER PROTEIN 113B"/>
    <property type="match status" value="1"/>
</dbReference>
<dbReference type="GO" id="GO:0008270">
    <property type="term" value="F:zinc ion binding"/>
    <property type="evidence" value="ECO:0007669"/>
    <property type="project" value="UniProtKB-KW"/>
</dbReference>
<dbReference type="InterPro" id="IPR039971">
    <property type="entry name" value="CWC24-like"/>
</dbReference>
<feature type="domain" description="C3H1-type" evidence="11">
    <location>
        <begin position="135"/>
        <end position="163"/>
    </location>
</feature>
<organism evidence="12">
    <name type="scientific">Blastobotrys adeninivorans</name>
    <name type="common">Yeast</name>
    <name type="synonym">Arxula adeninivorans</name>
    <dbReference type="NCBI Taxonomy" id="409370"/>
    <lineage>
        <taxon>Eukaryota</taxon>
        <taxon>Fungi</taxon>
        <taxon>Dikarya</taxon>
        <taxon>Ascomycota</taxon>
        <taxon>Saccharomycotina</taxon>
        <taxon>Dipodascomycetes</taxon>
        <taxon>Dipodascales</taxon>
        <taxon>Trichomonascaceae</taxon>
        <taxon>Blastobotrys</taxon>
    </lineage>
</organism>
<evidence type="ECO:0000256" key="7">
    <source>
        <dbReference type="PROSITE-ProRule" id="PRU00723"/>
    </source>
</evidence>
<evidence type="ECO:0000259" key="11">
    <source>
        <dbReference type="PROSITE" id="PS50103"/>
    </source>
</evidence>
<keyword evidence="5 7" id="KW-0863">Zinc-finger</keyword>
<comment type="similarity">
    <text evidence="2 8">Belongs to the CWC24 family.</text>
</comment>
<dbReference type="AlphaFoldDB" id="A0A060T0P6"/>
<protein>
    <recommendedName>
        <fullName evidence="3 8">Pre-mRNA-splicing factor CWC24</fullName>
    </recommendedName>
</protein>
<dbReference type="SUPFAM" id="SSF90229">
    <property type="entry name" value="CCCH zinc finger"/>
    <property type="match status" value="1"/>
</dbReference>
<keyword evidence="8" id="KW-0507">mRNA processing</keyword>
<accession>A0A060T0P6</accession>
<keyword evidence="4 7" id="KW-0479">Metal-binding</keyword>
<reference evidence="12" key="1">
    <citation type="submission" date="2014-02" db="EMBL/GenBank/DDBJ databases">
        <authorList>
            <person name="Genoscope - CEA"/>
        </authorList>
    </citation>
    <scope>NUCLEOTIDE SEQUENCE</scope>
    <source>
        <strain evidence="12">LS3</strain>
    </source>
</reference>
<comment type="function">
    <text evidence="1 8">Involved in pre-mRNA splicing.</text>
</comment>
<dbReference type="SMART" id="SM00184">
    <property type="entry name" value="RING"/>
    <property type="match status" value="1"/>
</dbReference>
<feature type="compositionally biased region" description="Basic residues" evidence="9">
    <location>
        <begin position="1"/>
        <end position="12"/>
    </location>
</feature>
<evidence type="ECO:0000259" key="10">
    <source>
        <dbReference type="PROSITE" id="PS50089"/>
    </source>
</evidence>
<dbReference type="Gene3D" id="3.30.40.10">
    <property type="entry name" value="Zinc/RING finger domain, C3HC4 (zinc finger)"/>
    <property type="match status" value="1"/>
</dbReference>
<evidence type="ECO:0000256" key="4">
    <source>
        <dbReference type="ARBA" id="ARBA00022723"/>
    </source>
</evidence>
<evidence type="ECO:0000256" key="8">
    <source>
        <dbReference type="RuleBase" id="RU367110"/>
    </source>
</evidence>
<gene>
    <name evidence="12" type="ORF">GNLVRS02_ARAD1C14674g</name>
</gene>
<reference evidence="12" key="2">
    <citation type="submission" date="2014-06" db="EMBL/GenBank/DDBJ databases">
        <title>The complete genome of Blastobotrys (Arxula) adeninivorans LS3 - a yeast of biotechnological interest.</title>
        <authorList>
            <person name="Kunze G."/>
            <person name="Gaillardin C."/>
            <person name="Czernicka M."/>
            <person name="Durrens P."/>
            <person name="Martin T."/>
            <person name="Boer E."/>
            <person name="Gabaldon T."/>
            <person name="Cruz J."/>
            <person name="Talla E."/>
            <person name="Marck C."/>
            <person name="Goffeau A."/>
            <person name="Barbe V."/>
            <person name="Baret P."/>
            <person name="Baronian K."/>
            <person name="Beier S."/>
            <person name="Bleykasten C."/>
            <person name="Bode R."/>
            <person name="Casaregola S."/>
            <person name="Despons L."/>
            <person name="Fairhead C."/>
            <person name="Giersberg M."/>
            <person name="Gierski P."/>
            <person name="Hahnel U."/>
            <person name="Hartmann A."/>
            <person name="Jankowska D."/>
            <person name="Jubin C."/>
            <person name="Jung P."/>
            <person name="Lafontaine I."/>
            <person name="Leh-Louis V."/>
            <person name="Lemaire M."/>
            <person name="Marcet-Houben M."/>
            <person name="Mascher M."/>
            <person name="Morel G."/>
            <person name="Richard G.-F."/>
            <person name="Riechen J."/>
            <person name="Sacerdot C."/>
            <person name="Sarkar A."/>
            <person name="Savel G."/>
            <person name="Schacherer J."/>
            <person name="Sherman D."/>
            <person name="Straub M.-L."/>
            <person name="Stein N."/>
            <person name="Thierry A."/>
            <person name="Trautwein-Schult A."/>
            <person name="Westhof E."/>
            <person name="Worch S."/>
            <person name="Dujon B."/>
            <person name="Souciet J.-L."/>
            <person name="Wincker P."/>
            <person name="Scholz U."/>
            <person name="Neuveglise N."/>
        </authorList>
    </citation>
    <scope>NUCLEOTIDE SEQUENCE</scope>
    <source>
        <strain evidence="12">LS3</strain>
    </source>
</reference>
<dbReference type="SMART" id="SM00356">
    <property type="entry name" value="ZnF_C3H1"/>
    <property type="match status" value="1"/>
</dbReference>
<dbReference type="Pfam" id="PF00642">
    <property type="entry name" value="zf-CCCH"/>
    <property type="match status" value="1"/>
</dbReference>
<evidence type="ECO:0000256" key="9">
    <source>
        <dbReference type="SAM" id="MobiDB-lite"/>
    </source>
</evidence>
<evidence type="ECO:0000256" key="3">
    <source>
        <dbReference type="ARBA" id="ARBA00020647"/>
    </source>
</evidence>
<dbReference type="InterPro" id="IPR036855">
    <property type="entry name" value="Znf_CCCH_sf"/>
</dbReference>
<feature type="compositionally biased region" description="Basic and acidic residues" evidence="9">
    <location>
        <begin position="32"/>
        <end position="47"/>
    </location>
</feature>
<feature type="compositionally biased region" description="Polar residues" evidence="9">
    <location>
        <begin position="89"/>
        <end position="98"/>
    </location>
</feature>
<evidence type="ECO:0000313" key="12">
    <source>
        <dbReference type="EMBL" id="CDP34533.1"/>
    </source>
</evidence>
<comment type="subcellular location">
    <subcellularLocation>
        <location evidence="8">Nucleus</location>
    </subcellularLocation>
</comment>
<dbReference type="SUPFAM" id="SSF57850">
    <property type="entry name" value="RING/U-box"/>
    <property type="match status" value="1"/>
</dbReference>
<dbReference type="PROSITE" id="PS50103">
    <property type="entry name" value="ZF_C3H1"/>
    <property type="match status" value="1"/>
</dbReference>
<evidence type="ECO:0000256" key="5">
    <source>
        <dbReference type="ARBA" id="ARBA00022771"/>
    </source>
</evidence>
<feature type="zinc finger region" description="C3H1-type" evidence="7">
    <location>
        <begin position="135"/>
        <end position="163"/>
    </location>
</feature>
<dbReference type="InterPro" id="IPR013083">
    <property type="entry name" value="Znf_RING/FYVE/PHD"/>
</dbReference>
<proteinExistence type="inferred from homology"/>
<keyword evidence="8" id="KW-0747">Spliceosome</keyword>
<comment type="subunit">
    <text evidence="8">Associated with the spliceosome.</text>
</comment>
<feature type="region of interest" description="Disordered" evidence="9">
    <location>
        <begin position="1"/>
        <end position="99"/>
    </location>
</feature>
<dbReference type="PANTHER" id="PTHR12930">
    <property type="entry name" value="ZINC FINGER PROTEIN 183"/>
    <property type="match status" value="1"/>
</dbReference>
<evidence type="ECO:0000256" key="6">
    <source>
        <dbReference type="ARBA" id="ARBA00022833"/>
    </source>
</evidence>
<dbReference type="EMBL" id="HG937693">
    <property type="protein sequence ID" value="CDP34533.1"/>
    <property type="molecule type" value="Genomic_DNA"/>
</dbReference>